<evidence type="ECO:0000256" key="2">
    <source>
        <dbReference type="ARBA" id="ARBA00023180"/>
    </source>
</evidence>
<evidence type="ECO:0000256" key="1">
    <source>
        <dbReference type="ARBA" id="ARBA00023157"/>
    </source>
</evidence>
<feature type="signal peptide" evidence="3">
    <location>
        <begin position="1"/>
        <end position="19"/>
    </location>
</feature>
<reference evidence="5" key="1">
    <citation type="submission" date="2020-01" db="EMBL/GenBank/DDBJ databases">
        <title>Development of genomics and gene disruption for Polysphondylium violaceum indicates a role for the polyketide synthase stlB in stalk morphogenesis.</title>
        <authorList>
            <person name="Narita B."/>
            <person name="Kawabe Y."/>
            <person name="Kin K."/>
            <person name="Saito T."/>
            <person name="Gibbs R."/>
            <person name="Kuspa A."/>
            <person name="Muzny D."/>
            <person name="Queller D."/>
            <person name="Richards S."/>
            <person name="Strassman J."/>
            <person name="Sucgang R."/>
            <person name="Worley K."/>
            <person name="Schaap P."/>
        </authorList>
    </citation>
    <scope>NUCLEOTIDE SEQUENCE</scope>
    <source>
        <strain evidence="5">QSvi11</strain>
    </source>
</reference>
<proteinExistence type="predicted"/>
<feature type="domain" description="Saposin B-type" evidence="4">
    <location>
        <begin position="175"/>
        <end position="253"/>
    </location>
</feature>
<dbReference type="Gene3D" id="1.10.225.10">
    <property type="entry name" value="Saposin-like"/>
    <property type="match status" value="2"/>
</dbReference>
<dbReference type="OrthoDB" id="16524at2759"/>
<dbReference type="PROSITE" id="PS50015">
    <property type="entry name" value="SAP_B"/>
    <property type="match status" value="2"/>
</dbReference>
<dbReference type="Pfam" id="PF03489">
    <property type="entry name" value="SapB_2"/>
    <property type="match status" value="1"/>
</dbReference>
<sequence>MKFLLALFAILAIVCVAQAKINKCEVCQIVVNKIESQLHENKTQEQIIHALEQSCKHLPKKYSKKCTVLVDTFGPILIKKVTAKDAHSALSICTKVRVCKKAHLLQSIESDFSDFSDFSDSDLVFATQEDVELVEAVEAVEAIQEVEEIEEVESGLLQKKHHFKPHNPFGKHGLKKYGCKVCTHIVGHVEKAVLSGKNVNEATNIASSSCSNFKIHPVVKLCKSVVGKVVHKMVDAIKRHENPHNVCKQVSLC</sequence>
<comment type="caution">
    <text evidence="5">The sequence shown here is derived from an EMBL/GenBank/DDBJ whole genome shotgun (WGS) entry which is preliminary data.</text>
</comment>
<dbReference type="InterPro" id="IPR008138">
    <property type="entry name" value="SapB_2"/>
</dbReference>
<keyword evidence="6" id="KW-1185">Reference proteome</keyword>
<dbReference type="SUPFAM" id="SSF47862">
    <property type="entry name" value="Saposin"/>
    <property type="match status" value="2"/>
</dbReference>
<dbReference type="Pfam" id="PF05184">
    <property type="entry name" value="SapB_1"/>
    <property type="match status" value="1"/>
</dbReference>
<dbReference type="InterPro" id="IPR007856">
    <property type="entry name" value="SapB_1"/>
</dbReference>
<evidence type="ECO:0000313" key="6">
    <source>
        <dbReference type="Proteomes" id="UP000695562"/>
    </source>
</evidence>
<accession>A0A8J4UUV6</accession>
<dbReference type="PANTHER" id="PTHR11480">
    <property type="entry name" value="SAPOSIN-RELATED"/>
    <property type="match status" value="1"/>
</dbReference>
<name>A0A8J4UUV6_9MYCE</name>
<dbReference type="InterPro" id="IPR011001">
    <property type="entry name" value="Saposin-like"/>
</dbReference>
<gene>
    <name evidence="5" type="ORF">CYY_009977</name>
</gene>
<dbReference type="GO" id="GO:0006629">
    <property type="term" value="P:lipid metabolic process"/>
    <property type="evidence" value="ECO:0007669"/>
    <property type="project" value="InterPro"/>
</dbReference>
<dbReference type="PANTHER" id="PTHR11480:SF98">
    <property type="entry name" value="SAPOSIN B-TYPE DOMAIN-CONTAINING PROTEIN"/>
    <property type="match status" value="1"/>
</dbReference>
<dbReference type="EMBL" id="AJWJ01000871">
    <property type="protein sequence ID" value="KAF2068698.1"/>
    <property type="molecule type" value="Genomic_DNA"/>
</dbReference>
<keyword evidence="1" id="KW-1015">Disulfide bond</keyword>
<feature type="chain" id="PRO_5035323505" description="Saposin B-type domain-containing protein" evidence="3">
    <location>
        <begin position="20"/>
        <end position="253"/>
    </location>
</feature>
<dbReference type="Proteomes" id="UP000695562">
    <property type="component" value="Unassembled WGS sequence"/>
</dbReference>
<keyword evidence="3" id="KW-0732">Signal</keyword>
<evidence type="ECO:0000259" key="4">
    <source>
        <dbReference type="PROSITE" id="PS50015"/>
    </source>
</evidence>
<dbReference type="InterPro" id="IPR051428">
    <property type="entry name" value="Sphingo_Act-Surfact_Prot"/>
</dbReference>
<feature type="domain" description="Saposin B-type" evidence="4">
    <location>
        <begin position="20"/>
        <end position="103"/>
    </location>
</feature>
<organism evidence="5 6">
    <name type="scientific">Polysphondylium violaceum</name>
    <dbReference type="NCBI Taxonomy" id="133409"/>
    <lineage>
        <taxon>Eukaryota</taxon>
        <taxon>Amoebozoa</taxon>
        <taxon>Evosea</taxon>
        <taxon>Eumycetozoa</taxon>
        <taxon>Dictyostelia</taxon>
        <taxon>Dictyosteliales</taxon>
        <taxon>Dictyosteliaceae</taxon>
        <taxon>Polysphondylium</taxon>
    </lineage>
</organism>
<keyword evidence="2" id="KW-0325">Glycoprotein</keyword>
<dbReference type="InterPro" id="IPR008139">
    <property type="entry name" value="SaposinB_dom"/>
</dbReference>
<dbReference type="AlphaFoldDB" id="A0A8J4UUV6"/>
<protein>
    <recommendedName>
        <fullName evidence="4">Saposin B-type domain-containing protein</fullName>
    </recommendedName>
</protein>
<dbReference type="SMART" id="SM00741">
    <property type="entry name" value="SapB"/>
    <property type="match status" value="2"/>
</dbReference>
<evidence type="ECO:0000256" key="3">
    <source>
        <dbReference type="SAM" id="SignalP"/>
    </source>
</evidence>
<evidence type="ECO:0000313" key="5">
    <source>
        <dbReference type="EMBL" id="KAF2068698.1"/>
    </source>
</evidence>